<keyword evidence="2" id="KW-0808">Transferase</keyword>
<reference evidence="3" key="1">
    <citation type="submission" date="2016-11" db="EMBL/GenBank/DDBJ databases">
        <authorList>
            <person name="Varghese N."/>
            <person name="Submissions S."/>
        </authorList>
    </citation>
    <scope>NUCLEOTIDE SEQUENCE [LARGE SCALE GENOMIC DNA]</scope>
    <source>
        <strain evidence="3">DSM 100564</strain>
    </source>
</reference>
<dbReference type="Proteomes" id="UP000183982">
    <property type="component" value="Unassembled WGS sequence"/>
</dbReference>
<dbReference type="STRING" id="1470563.SAMN05444000_104105"/>
<keyword evidence="2" id="KW-0489">Methyltransferase</keyword>
<sequence length="236" mass="26564">MRTDLMQDTLKDLKQNRLEAVPHKTTSPYLRGYEFSPDVVFDVGVENGTGYLYHAYPDAHHVLIDPLSESRDAIAKSGLAVSHDFHCCAVGETPGEAVLNIPTVKRGTRLAMSSLTTRTDKMSQRFLSVEERQVPVRRLDDIAADYTGRFGLKIDTEGHEMQVLRGATAMLDACEFVILELSLTQRFEGINPPSEIFAFLAQHGLEYRDVLAVSNTTWKNPRPRHQDALFTRWESA</sequence>
<accession>A0A1M6FL38</accession>
<evidence type="ECO:0000259" key="1">
    <source>
        <dbReference type="Pfam" id="PF05050"/>
    </source>
</evidence>
<protein>
    <submittedName>
        <fullName evidence="2">Methyltransferase, FkbM family</fullName>
    </submittedName>
</protein>
<dbReference type="Gene3D" id="3.40.50.150">
    <property type="entry name" value="Vaccinia Virus protein VP39"/>
    <property type="match status" value="1"/>
</dbReference>
<dbReference type="EMBL" id="FQZQ01000004">
    <property type="protein sequence ID" value="SHI98430.1"/>
    <property type="molecule type" value="Genomic_DNA"/>
</dbReference>
<dbReference type="GO" id="GO:0032259">
    <property type="term" value="P:methylation"/>
    <property type="evidence" value="ECO:0007669"/>
    <property type="project" value="UniProtKB-KW"/>
</dbReference>
<dbReference type="InterPro" id="IPR006342">
    <property type="entry name" value="FkbM_mtfrase"/>
</dbReference>
<dbReference type="AlphaFoldDB" id="A0A1M6FL38"/>
<dbReference type="Pfam" id="PF05050">
    <property type="entry name" value="Methyltransf_21"/>
    <property type="match status" value="1"/>
</dbReference>
<dbReference type="NCBIfam" id="TIGR01444">
    <property type="entry name" value="fkbM_fam"/>
    <property type="match status" value="1"/>
</dbReference>
<dbReference type="OrthoDB" id="292760at2"/>
<gene>
    <name evidence="2" type="ORF">SAMN05444000_104105</name>
</gene>
<dbReference type="InterPro" id="IPR029063">
    <property type="entry name" value="SAM-dependent_MTases_sf"/>
</dbReference>
<dbReference type="InterPro" id="IPR053188">
    <property type="entry name" value="FkbM_Methyltransferase"/>
</dbReference>
<dbReference type="PANTHER" id="PTHR36973">
    <property type="entry name" value="SLL1456 PROTEIN-RELATED"/>
    <property type="match status" value="1"/>
</dbReference>
<evidence type="ECO:0000313" key="3">
    <source>
        <dbReference type="Proteomes" id="UP000183982"/>
    </source>
</evidence>
<evidence type="ECO:0000313" key="2">
    <source>
        <dbReference type="EMBL" id="SHI98430.1"/>
    </source>
</evidence>
<proteinExistence type="predicted"/>
<keyword evidence="3" id="KW-1185">Reference proteome</keyword>
<name>A0A1M6FL38_9RHOB</name>
<dbReference type="GO" id="GO:0008171">
    <property type="term" value="F:O-methyltransferase activity"/>
    <property type="evidence" value="ECO:0007669"/>
    <property type="project" value="TreeGrafter"/>
</dbReference>
<organism evidence="2 3">
    <name type="scientific">Shimia gijangensis</name>
    <dbReference type="NCBI Taxonomy" id="1470563"/>
    <lineage>
        <taxon>Bacteria</taxon>
        <taxon>Pseudomonadati</taxon>
        <taxon>Pseudomonadota</taxon>
        <taxon>Alphaproteobacteria</taxon>
        <taxon>Rhodobacterales</taxon>
        <taxon>Roseobacteraceae</taxon>
    </lineage>
</organism>
<dbReference type="SUPFAM" id="SSF53335">
    <property type="entry name" value="S-adenosyl-L-methionine-dependent methyltransferases"/>
    <property type="match status" value="1"/>
</dbReference>
<dbReference type="PANTHER" id="PTHR36973:SF4">
    <property type="entry name" value="NODULATION PROTEIN"/>
    <property type="match status" value="1"/>
</dbReference>
<feature type="domain" description="Methyltransferase FkbM" evidence="1">
    <location>
        <begin position="42"/>
        <end position="204"/>
    </location>
</feature>
<dbReference type="RefSeq" id="WP_083599250.1">
    <property type="nucleotide sequence ID" value="NZ_FQZQ01000004.1"/>
</dbReference>